<dbReference type="EMBL" id="CP111016">
    <property type="protein sequence ID" value="WAR06458.1"/>
    <property type="molecule type" value="Genomic_DNA"/>
</dbReference>
<organism evidence="2 3">
    <name type="scientific">Mya arenaria</name>
    <name type="common">Soft-shell clam</name>
    <dbReference type="NCBI Taxonomy" id="6604"/>
    <lineage>
        <taxon>Eukaryota</taxon>
        <taxon>Metazoa</taxon>
        <taxon>Spiralia</taxon>
        <taxon>Lophotrochozoa</taxon>
        <taxon>Mollusca</taxon>
        <taxon>Bivalvia</taxon>
        <taxon>Autobranchia</taxon>
        <taxon>Heteroconchia</taxon>
        <taxon>Euheterodonta</taxon>
        <taxon>Imparidentia</taxon>
        <taxon>Neoheterodontei</taxon>
        <taxon>Myida</taxon>
        <taxon>Myoidea</taxon>
        <taxon>Myidae</taxon>
        <taxon>Mya</taxon>
    </lineage>
</organism>
<evidence type="ECO:0000313" key="3">
    <source>
        <dbReference type="Proteomes" id="UP001164746"/>
    </source>
</evidence>
<feature type="compositionally biased region" description="Basic residues" evidence="1">
    <location>
        <begin position="148"/>
        <end position="162"/>
    </location>
</feature>
<evidence type="ECO:0000256" key="1">
    <source>
        <dbReference type="SAM" id="MobiDB-lite"/>
    </source>
</evidence>
<name>A0ABY7ECL6_MYAAR</name>
<feature type="region of interest" description="Disordered" evidence="1">
    <location>
        <begin position="120"/>
        <end position="162"/>
    </location>
</feature>
<protein>
    <submittedName>
        <fullName evidence="2">Uncharacterized protein</fullName>
    </submittedName>
</protein>
<feature type="compositionally biased region" description="Polar residues" evidence="1">
    <location>
        <begin position="120"/>
        <end position="135"/>
    </location>
</feature>
<reference evidence="2" key="1">
    <citation type="submission" date="2022-11" db="EMBL/GenBank/DDBJ databases">
        <title>Centuries of genome instability and evolution in soft-shell clam transmissible cancer (bioRxiv).</title>
        <authorList>
            <person name="Hart S.F.M."/>
            <person name="Yonemitsu M.A."/>
            <person name="Giersch R.M."/>
            <person name="Beal B.F."/>
            <person name="Arriagada G."/>
            <person name="Davis B.W."/>
            <person name="Ostrander E.A."/>
            <person name="Goff S.P."/>
            <person name="Metzger M.J."/>
        </authorList>
    </citation>
    <scope>NUCLEOTIDE SEQUENCE</scope>
    <source>
        <strain evidence="2">MELC-2E11</strain>
        <tissue evidence="2">Siphon/mantle</tissue>
    </source>
</reference>
<proteinExistence type="predicted"/>
<evidence type="ECO:0000313" key="2">
    <source>
        <dbReference type="EMBL" id="WAR06458.1"/>
    </source>
</evidence>
<accession>A0ABY7ECL6</accession>
<sequence>MDNHQDVMVEFTLLEEFFNEICFKFIAVSASYYRKDYLTHIKIDKTKAHRKKIMEKKQKLENKKKYEICSDKSNGKKKDLQLLCEAYEIPVLTKHTKENMNDSLVTAIIECDNMLTPQVFNDQSQPEDTSEPIPQSSLTSSSTSDKGKGKRTKSKQSKSTKKNKNWQALMKILQIVVLFVKNVMIIHPTGYAVTIAISGFMEAAWEL</sequence>
<gene>
    <name evidence="2" type="ORF">MAR_021827</name>
</gene>
<keyword evidence="3" id="KW-1185">Reference proteome</keyword>
<dbReference type="Proteomes" id="UP001164746">
    <property type="component" value="Chromosome 5"/>
</dbReference>